<evidence type="ECO:0000313" key="4">
    <source>
        <dbReference type="EMBL" id="UJO14558.1"/>
    </source>
</evidence>
<dbReference type="EMBL" id="CP090164">
    <property type="protein sequence ID" value="UJO14558.1"/>
    <property type="molecule type" value="Genomic_DNA"/>
</dbReference>
<dbReference type="InterPro" id="IPR050883">
    <property type="entry name" value="PNGase"/>
</dbReference>
<evidence type="ECO:0008006" key="6">
    <source>
        <dbReference type="Google" id="ProtNLM"/>
    </source>
</evidence>
<dbReference type="FunFam" id="1.20.1050.60:FF:000002">
    <property type="entry name" value="Glycosyl hydrolase family 92"/>
    <property type="match status" value="1"/>
</dbReference>
<dbReference type="InterPro" id="IPR014718">
    <property type="entry name" value="GH-type_carb-bd"/>
</dbReference>
<sequence>MASFQSYKLLENGEPAPEDEHDLPLEEVALGKGKRSFLDSTQTVRGLLECGSQRVEELRARLPARLRPFCNLWTSAIVLGIMLLVVLFLLVVNGFGGSYAQEDVLPYIDPLIGTGPGGHVFAGPTLPFGMAKPVADVAGEHMGGFASDTTPIMGFSHLHDSGTGGSPSMGNFPLFLHPSCPNVTACKFSKGTRDTHYLPESVAARVGYFSIDLVSGFRAEIAASERAALYKFSFTNATDLNPLILSDGSDLPGSNGPRSLWVNPETGRITASGRFNPSFGQGTYMTYMCTDFKGAKVQDIGSFNYSTVLPGVAAAVSANQFYAARLGVFTRFKDVKPEDQIYARVGLSWLSVERACENAEREIKDWNFDRLVKESENAWRKKLAPISLDSTGVDKSHLRNFWSGVYRAFINPQDYTGENQLWNSTEPYYDSWYCIWDTFRGVHPFYMLVDTRSQSRMVRSLIDVYKHLGWLPDCRMSFCKGLTQGGSNADVIIVDSYVKKLKGVNWDDAYAAIVKDAEEQPKNWDIEGRGGLDSWKKLGYIPYKDSSSGGLRTRSVSRTYEYAYNDFCIAEMANATNRQDDYQKYTNRADNWKNLIDWDLESMGFKGFPQPRLANSTFVFQNATLCSHLNNFDGCYLNPSGHETYEGSPWLYLFYVPHDMAGLVESLGGREAYLERLHKLHNSGVLYMGDEQAFLTAFLYHYGGRPGLSAKETHRYIPSMFNDTIEGIPGNDDSGAMGTFVFFSMLGIFPNAGQSVYFIIPPFFPSVSIKNPQTGKTATIRNVNFDPTYKKMYVQSARLNGRGYRKNWIDHSFFLDGGTLELVLGESESEWGTREEDLPPSISTGLFLG</sequence>
<dbReference type="InterPro" id="IPR041371">
    <property type="entry name" value="GH92_N"/>
</dbReference>
<dbReference type="GeneID" id="71983256"/>
<dbReference type="Gene3D" id="1.20.1610.10">
    <property type="entry name" value="alpha-1,2-mannosidases domains"/>
    <property type="match status" value="1"/>
</dbReference>
<evidence type="ECO:0000259" key="3">
    <source>
        <dbReference type="Pfam" id="PF17678"/>
    </source>
</evidence>
<evidence type="ECO:0000313" key="5">
    <source>
        <dbReference type="Proteomes" id="UP000756132"/>
    </source>
</evidence>
<dbReference type="InterPro" id="IPR005887">
    <property type="entry name" value="GH92_a_mannosidase_put"/>
</dbReference>
<dbReference type="NCBIfam" id="TIGR01180">
    <property type="entry name" value="aman2_put"/>
    <property type="match status" value="1"/>
</dbReference>
<dbReference type="GO" id="GO:0005829">
    <property type="term" value="C:cytosol"/>
    <property type="evidence" value="ECO:0007669"/>
    <property type="project" value="TreeGrafter"/>
</dbReference>
<dbReference type="PANTHER" id="PTHR12143:SF42">
    <property type="entry name" value="PUTATIVE SUBFAMILY (AFU_ORTHOLOGUE AFUA_6G13760)-RELATED"/>
    <property type="match status" value="1"/>
</dbReference>
<evidence type="ECO:0000256" key="1">
    <source>
        <dbReference type="SAM" id="Phobius"/>
    </source>
</evidence>
<dbReference type="AlphaFoldDB" id="A0A9Q8LD81"/>
<evidence type="ECO:0000259" key="2">
    <source>
        <dbReference type="Pfam" id="PF07971"/>
    </source>
</evidence>
<reference evidence="4" key="1">
    <citation type="submission" date="2021-12" db="EMBL/GenBank/DDBJ databases">
        <authorList>
            <person name="Zaccaron A."/>
            <person name="Stergiopoulos I."/>
        </authorList>
    </citation>
    <scope>NUCLEOTIDE SEQUENCE</scope>
    <source>
        <strain evidence="4">Race5_Kim</strain>
    </source>
</reference>
<gene>
    <name evidence="4" type="ORF">CLAFUR5_03378</name>
</gene>
<dbReference type="Gene3D" id="1.20.1050.60">
    <property type="entry name" value="alpha-1,2-mannosidase"/>
    <property type="match status" value="1"/>
</dbReference>
<dbReference type="Pfam" id="PF17678">
    <property type="entry name" value="Glyco_hydro_92N"/>
    <property type="match status" value="1"/>
</dbReference>
<dbReference type="FunFam" id="3.30.2080.10:FF:000001">
    <property type="entry name" value="Alpha-1,2-mannosidase subfamily"/>
    <property type="match status" value="1"/>
</dbReference>
<dbReference type="SUPFAM" id="SSF48208">
    <property type="entry name" value="Six-hairpin glycosidases"/>
    <property type="match status" value="1"/>
</dbReference>
<proteinExistence type="predicted"/>
<dbReference type="GO" id="GO:0005634">
    <property type="term" value="C:nucleus"/>
    <property type="evidence" value="ECO:0007669"/>
    <property type="project" value="TreeGrafter"/>
</dbReference>
<dbReference type="KEGG" id="ffu:CLAFUR5_03378"/>
<reference evidence="4" key="2">
    <citation type="journal article" date="2022" name="Microb. Genom.">
        <title>A chromosome-scale genome assembly of the tomato pathogen Cladosporium fulvum reveals a compartmentalized genome architecture and the presence of a dispensable chromosome.</title>
        <authorList>
            <person name="Zaccaron A.Z."/>
            <person name="Chen L.H."/>
            <person name="Samaras A."/>
            <person name="Stergiopoulos I."/>
        </authorList>
    </citation>
    <scope>NUCLEOTIDE SEQUENCE</scope>
    <source>
        <strain evidence="4">Race5_Kim</strain>
    </source>
</reference>
<dbReference type="RefSeq" id="XP_047758924.1">
    <property type="nucleotide sequence ID" value="XM_047902526.1"/>
</dbReference>
<dbReference type="Proteomes" id="UP000756132">
    <property type="component" value="Chromosome 2"/>
</dbReference>
<keyword evidence="1" id="KW-0812">Transmembrane</keyword>
<feature type="transmembrane region" description="Helical" evidence="1">
    <location>
        <begin position="69"/>
        <end position="92"/>
    </location>
</feature>
<dbReference type="Gene3D" id="2.70.98.10">
    <property type="match status" value="1"/>
</dbReference>
<keyword evidence="5" id="KW-1185">Reference proteome</keyword>
<organism evidence="4 5">
    <name type="scientific">Passalora fulva</name>
    <name type="common">Tomato leaf mold</name>
    <name type="synonym">Cladosporium fulvum</name>
    <dbReference type="NCBI Taxonomy" id="5499"/>
    <lineage>
        <taxon>Eukaryota</taxon>
        <taxon>Fungi</taxon>
        <taxon>Dikarya</taxon>
        <taxon>Ascomycota</taxon>
        <taxon>Pezizomycotina</taxon>
        <taxon>Dothideomycetes</taxon>
        <taxon>Dothideomycetidae</taxon>
        <taxon>Mycosphaerellales</taxon>
        <taxon>Mycosphaerellaceae</taxon>
        <taxon>Fulvia</taxon>
    </lineage>
</organism>
<dbReference type="GO" id="GO:0005975">
    <property type="term" value="P:carbohydrate metabolic process"/>
    <property type="evidence" value="ECO:0007669"/>
    <property type="project" value="InterPro"/>
</dbReference>
<keyword evidence="1" id="KW-1133">Transmembrane helix</keyword>
<dbReference type="PANTHER" id="PTHR12143">
    <property type="entry name" value="PEPTIDE N-GLYCANASE PNGASE -RELATED"/>
    <property type="match status" value="1"/>
</dbReference>
<dbReference type="GO" id="GO:0006516">
    <property type="term" value="P:glycoprotein catabolic process"/>
    <property type="evidence" value="ECO:0007669"/>
    <property type="project" value="TreeGrafter"/>
</dbReference>
<name>A0A9Q8LD81_PASFU</name>
<dbReference type="Pfam" id="PF07971">
    <property type="entry name" value="Glyco_hydro_92"/>
    <property type="match status" value="1"/>
</dbReference>
<protein>
    <recommendedName>
        <fullName evidence="6">Glycoside hydrolase family 92 protein</fullName>
    </recommendedName>
</protein>
<dbReference type="GO" id="GO:0000224">
    <property type="term" value="F:peptide-N4-(N-acetyl-beta-glucosaminyl)asparagine amidase activity"/>
    <property type="evidence" value="ECO:0007669"/>
    <property type="project" value="TreeGrafter"/>
</dbReference>
<dbReference type="OrthoDB" id="449263at2759"/>
<dbReference type="GO" id="GO:0030246">
    <property type="term" value="F:carbohydrate binding"/>
    <property type="evidence" value="ECO:0007669"/>
    <property type="project" value="InterPro"/>
</dbReference>
<dbReference type="Gene3D" id="3.30.2080.10">
    <property type="entry name" value="GH92 mannosidase domain"/>
    <property type="match status" value="1"/>
</dbReference>
<feature type="domain" description="Glycosyl hydrolase family 92" evidence="2">
    <location>
        <begin position="355"/>
        <end position="825"/>
    </location>
</feature>
<keyword evidence="1" id="KW-0472">Membrane</keyword>
<dbReference type="InterPro" id="IPR008928">
    <property type="entry name" value="6-hairpin_glycosidase_sf"/>
</dbReference>
<dbReference type="InterPro" id="IPR012939">
    <property type="entry name" value="Glyco_hydro_92"/>
</dbReference>
<feature type="domain" description="Glycosyl hydrolase family 92 N-terminal" evidence="3">
    <location>
        <begin position="107"/>
        <end position="348"/>
    </location>
</feature>
<accession>A0A9Q8LD81</accession>